<dbReference type="GO" id="GO:0016787">
    <property type="term" value="F:hydrolase activity"/>
    <property type="evidence" value="ECO:0007669"/>
    <property type="project" value="UniProtKB-KW"/>
</dbReference>
<dbReference type="InterPro" id="IPR000086">
    <property type="entry name" value="NUDIX_hydrolase_dom"/>
</dbReference>
<dbReference type="Proteomes" id="UP000461585">
    <property type="component" value="Unassembled WGS sequence"/>
</dbReference>
<dbReference type="FunFam" id="3.90.79.10:FF:000024">
    <property type="entry name" value="ADP-ribose pyrophosphatase"/>
    <property type="match status" value="1"/>
</dbReference>
<dbReference type="SUPFAM" id="SSF55811">
    <property type="entry name" value="Nudix"/>
    <property type="match status" value="1"/>
</dbReference>
<dbReference type="InterPro" id="IPR015797">
    <property type="entry name" value="NUDIX_hydrolase-like_dom_sf"/>
</dbReference>
<dbReference type="Pfam" id="PF00293">
    <property type="entry name" value="NUDIX"/>
    <property type="match status" value="1"/>
</dbReference>
<keyword evidence="5" id="KW-1185">Reference proteome</keyword>
<dbReference type="GO" id="GO:0019693">
    <property type="term" value="P:ribose phosphate metabolic process"/>
    <property type="evidence" value="ECO:0007669"/>
    <property type="project" value="TreeGrafter"/>
</dbReference>
<dbReference type="AlphaFoldDB" id="A0A7X5HTB2"/>
<sequence>MEGTIKKLGQTEIYRGSRVHLVTETIQFPNGKRAEWELIQHPGAAAVIPVDADGKIIMVRQYRNATDGWTLEIPAGCLDHPGEDPLECACRELEEETGHQAKKMDFLYKFYSSIGICDEIIHIYVARDLVKTEQSLDEDEFVTVEHHSLDALLEMCFQGVIMDNKTISALLAYRYKYKL</sequence>
<proteinExistence type="predicted"/>
<name>A0A7X5HTB2_9FIRM</name>
<protein>
    <submittedName>
        <fullName evidence="4">NUDIX hydrolase</fullName>
    </submittedName>
</protein>
<dbReference type="GO" id="GO:0006753">
    <property type="term" value="P:nucleoside phosphate metabolic process"/>
    <property type="evidence" value="ECO:0007669"/>
    <property type="project" value="TreeGrafter"/>
</dbReference>
<feature type="domain" description="Nudix hydrolase" evidence="3">
    <location>
        <begin position="39"/>
        <end position="174"/>
    </location>
</feature>
<dbReference type="EMBL" id="JAAEEH010000001">
    <property type="protein sequence ID" value="NDL66285.1"/>
    <property type="molecule type" value="Genomic_DNA"/>
</dbReference>
<evidence type="ECO:0000313" key="5">
    <source>
        <dbReference type="Proteomes" id="UP000461585"/>
    </source>
</evidence>
<dbReference type="PROSITE" id="PS51462">
    <property type="entry name" value="NUDIX"/>
    <property type="match status" value="1"/>
</dbReference>
<dbReference type="PANTHER" id="PTHR11839:SF18">
    <property type="entry name" value="NUDIX HYDROLASE DOMAIN-CONTAINING PROTEIN"/>
    <property type="match status" value="1"/>
</dbReference>
<evidence type="ECO:0000313" key="4">
    <source>
        <dbReference type="EMBL" id="NDL66285.1"/>
    </source>
</evidence>
<dbReference type="CDD" id="cd03424">
    <property type="entry name" value="NUDIX_ADPRase_Nudt5_UGPPase_Nudt14"/>
    <property type="match status" value="1"/>
</dbReference>
<comment type="cofactor">
    <cofactor evidence="1">
        <name>Mg(2+)</name>
        <dbReference type="ChEBI" id="CHEBI:18420"/>
    </cofactor>
</comment>
<dbReference type="Gene3D" id="3.90.79.10">
    <property type="entry name" value="Nucleoside Triphosphate Pyrophosphohydrolase"/>
    <property type="match status" value="1"/>
</dbReference>
<organism evidence="4 5">
    <name type="scientific">Anaerotalea alkaliphila</name>
    <dbReference type="NCBI Taxonomy" id="2662126"/>
    <lineage>
        <taxon>Bacteria</taxon>
        <taxon>Bacillati</taxon>
        <taxon>Bacillota</taxon>
        <taxon>Clostridia</taxon>
        <taxon>Eubacteriales</taxon>
        <taxon>Anaerotalea</taxon>
    </lineage>
</organism>
<evidence type="ECO:0000259" key="3">
    <source>
        <dbReference type="PROSITE" id="PS51462"/>
    </source>
</evidence>
<comment type="caution">
    <text evidence="4">The sequence shown here is derived from an EMBL/GenBank/DDBJ whole genome shotgun (WGS) entry which is preliminary data.</text>
</comment>
<reference evidence="4 5" key="1">
    <citation type="submission" date="2020-01" db="EMBL/GenBank/DDBJ databases">
        <title>Anaeroalcalibacter tamaniensis gen. nov., sp. nov., moderately halophilic strictly anaerobic fermenter bacterium from mud volcano of Taman peninsula.</title>
        <authorList>
            <person name="Frolova A."/>
            <person name="Merkel A.Y."/>
            <person name="Slobodkin A.I."/>
        </authorList>
    </citation>
    <scope>NUCLEOTIDE SEQUENCE [LARGE SCALE GENOMIC DNA]</scope>
    <source>
        <strain evidence="4 5">F-3ap</strain>
    </source>
</reference>
<dbReference type="RefSeq" id="WP_162369007.1">
    <property type="nucleotide sequence ID" value="NZ_JAAEEH010000001.1"/>
</dbReference>
<evidence type="ECO:0000256" key="2">
    <source>
        <dbReference type="ARBA" id="ARBA00022801"/>
    </source>
</evidence>
<dbReference type="PANTHER" id="PTHR11839">
    <property type="entry name" value="UDP/ADP-SUGAR PYROPHOSPHATASE"/>
    <property type="match status" value="1"/>
</dbReference>
<gene>
    <name evidence="4" type="ORF">GXN74_00805</name>
</gene>
<evidence type="ECO:0000256" key="1">
    <source>
        <dbReference type="ARBA" id="ARBA00001946"/>
    </source>
</evidence>
<accession>A0A7X5HTB2</accession>
<keyword evidence="2 4" id="KW-0378">Hydrolase</keyword>